<protein>
    <submittedName>
        <fullName evidence="1">Uncharacterized protein</fullName>
    </submittedName>
</protein>
<proteinExistence type="predicted"/>
<accession>A0A803KP53</accession>
<sequence length="115" mass="13061">MCTLIEPHMMVHAVPTWASRKGNTVDDTTKREILDEAKKVLEREELKVLQEVAREVATAEQQPLKNLKACANPGENCAFIDCCEISGHNIDCLGNRCYDWNDRPYPPIDIYLSNN</sequence>
<keyword evidence="2" id="KW-1185">Reference proteome</keyword>
<dbReference type="Proteomes" id="UP000596660">
    <property type="component" value="Unplaced"/>
</dbReference>
<organism evidence="1 2">
    <name type="scientific">Chenopodium quinoa</name>
    <name type="common">Quinoa</name>
    <dbReference type="NCBI Taxonomy" id="63459"/>
    <lineage>
        <taxon>Eukaryota</taxon>
        <taxon>Viridiplantae</taxon>
        <taxon>Streptophyta</taxon>
        <taxon>Embryophyta</taxon>
        <taxon>Tracheophyta</taxon>
        <taxon>Spermatophyta</taxon>
        <taxon>Magnoliopsida</taxon>
        <taxon>eudicotyledons</taxon>
        <taxon>Gunneridae</taxon>
        <taxon>Pentapetalae</taxon>
        <taxon>Caryophyllales</taxon>
        <taxon>Chenopodiaceae</taxon>
        <taxon>Chenopodioideae</taxon>
        <taxon>Atripliceae</taxon>
        <taxon>Chenopodium</taxon>
    </lineage>
</organism>
<reference evidence="1" key="1">
    <citation type="journal article" date="2017" name="Nature">
        <title>The genome of Chenopodium quinoa.</title>
        <authorList>
            <person name="Jarvis D.E."/>
            <person name="Ho Y.S."/>
            <person name="Lightfoot D.J."/>
            <person name="Schmoeckel S.M."/>
            <person name="Li B."/>
            <person name="Borm T.J.A."/>
            <person name="Ohyanagi H."/>
            <person name="Mineta K."/>
            <person name="Michell C.T."/>
            <person name="Saber N."/>
            <person name="Kharbatia N.M."/>
            <person name="Rupper R.R."/>
            <person name="Sharp A.R."/>
            <person name="Dally N."/>
            <person name="Boughton B.A."/>
            <person name="Woo Y.H."/>
            <person name="Gao G."/>
            <person name="Schijlen E.G.W.M."/>
            <person name="Guo X."/>
            <person name="Momin A.A."/>
            <person name="Negrao S."/>
            <person name="Al-Babili S."/>
            <person name="Gehring C."/>
            <person name="Roessner U."/>
            <person name="Jung C."/>
            <person name="Murphy K."/>
            <person name="Arold S.T."/>
            <person name="Gojobori T."/>
            <person name="van der Linden C.G."/>
            <person name="van Loo E.N."/>
            <person name="Jellen E.N."/>
            <person name="Maughan P.J."/>
            <person name="Tester M."/>
        </authorList>
    </citation>
    <scope>NUCLEOTIDE SEQUENCE [LARGE SCALE GENOMIC DNA]</scope>
    <source>
        <strain evidence="1">cv. PI 614886</strain>
    </source>
</reference>
<dbReference type="Gramene" id="AUR62000809-RA">
    <property type="protein sequence ID" value="AUR62000809-RA:cds"/>
    <property type="gene ID" value="AUR62000809"/>
</dbReference>
<evidence type="ECO:0000313" key="2">
    <source>
        <dbReference type="Proteomes" id="UP000596660"/>
    </source>
</evidence>
<dbReference type="AlphaFoldDB" id="A0A803KP53"/>
<evidence type="ECO:0000313" key="1">
    <source>
        <dbReference type="EnsemblPlants" id="AUR62000809-RA:cds"/>
    </source>
</evidence>
<reference evidence="1" key="2">
    <citation type="submission" date="2021-03" db="UniProtKB">
        <authorList>
            <consortium name="EnsemblPlants"/>
        </authorList>
    </citation>
    <scope>IDENTIFICATION</scope>
</reference>
<name>A0A803KP53_CHEQI</name>
<dbReference type="EnsemblPlants" id="AUR62000809-RA">
    <property type="protein sequence ID" value="AUR62000809-RA:cds"/>
    <property type="gene ID" value="AUR62000809"/>
</dbReference>